<evidence type="ECO:0000256" key="6">
    <source>
        <dbReference type="ARBA" id="ARBA00022980"/>
    </source>
</evidence>
<dbReference type="PANTHER" id="PTHR36427">
    <property type="entry name" value="54S RIBOSOMAL PROTEIN L1, MITOCHONDRIAL"/>
    <property type="match status" value="1"/>
</dbReference>
<protein>
    <recommendedName>
        <fullName evidence="8 9">Large ribosomal subunit protein uL1</fullName>
    </recommendedName>
</protein>
<dbReference type="EMBL" id="BMOL01000011">
    <property type="protein sequence ID" value="GGL86200.1"/>
    <property type="molecule type" value="Genomic_DNA"/>
</dbReference>
<dbReference type="Gene3D" id="3.30.190.20">
    <property type="match status" value="1"/>
</dbReference>
<evidence type="ECO:0000256" key="8">
    <source>
        <dbReference type="ARBA" id="ARBA00035241"/>
    </source>
</evidence>
<dbReference type="GO" id="GO:0005840">
    <property type="term" value="C:ribosome"/>
    <property type="evidence" value="ECO:0007669"/>
    <property type="project" value="UniProtKB-KW"/>
</dbReference>
<evidence type="ECO:0000256" key="10">
    <source>
        <dbReference type="RuleBase" id="RU000659"/>
    </source>
</evidence>
<accession>A0ABQ2GD12</accession>
<dbReference type="InterPro" id="IPR028364">
    <property type="entry name" value="Ribosomal_uL1/biogenesis"/>
</dbReference>
<dbReference type="PANTHER" id="PTHR36427:SF3">
    <property type="entry name" value="LARGE RIBOSOMAL SUBUNIT PROTEIN UL1M"/>
    <property type="match status" value="1"/>
</dbReference>
<keyword evidence="3 9" id="KW-0699">rRNA-binding</keyword>
<evidence type="ECO:0000256" key="7">
    <source>
        <dbReference type="ARBA" id="ARBA00023274"/>
    </source>
</evidence>
<evidence type="ECO:0000256" key="5">
    <source>
        <dbReference type="ARBA" id="ARBA00022884"/>
    </source>
</evidence>
<evidence type="ECO:0000256" key="3">
    <source>
        <dbReference type="ARBA" id="ARBA00022730"/>
    </source>
</evidence>
<dbReference type="Proteomes" id="UP000639973">
    <property type="component" value="Unassembled WGS sequence"/>
</dbReference>
<keyword evidence="4 9" id="KW-0810">Translation regulation</keyword>
<gene>
    <name evidence="9 11" type="primary">rplA</name>
    <name evidence="11" type="ORF">GCM10010840_25180</name>
</gene>
<dbReference type="InterPro" id="IPR005878">
    <property type="entry name" value="Ribosom_uL1_bac-type"/>
</dbReference>
<comment type="function">
    <text evidence="9">Binds directly to 23S rRNA. The L1 stalk is quite mobile in the ribosome, and is involved in E site tRNA release.</text>
</comment>
<dbReference type="InterPro" id="IPR002143">
    <property type="entry name" value="Ribosomal_uL1"/>
</dbReference>
<comment type="function">
    <text evidence="9">Protein L1 is also a translational repressor protein, it controls the translation of the L11 operon by binding to its mRNA.</text>
</comment>
<evidence type="ECO:0000256" key="4">
    <source>
        <dbReference type="ARBA" id="ARBA00022845"/>
    </source>
</evidence>
<keyword evidence="12" id="KW-1185">Reference proteome</keyword>
<comment type="subunit">
    <text evidence="9">Part of the 50S ribosomal subunit.</text>
</comment>
<proteinExistence type="inferred from homology"/>
<reference evidence="12" key="1">
    <citation type="journal article" date="2019" name="Int. J. Syst. Evol. Microbiol.">
        <title>The Global Catalogue of Microorganisms (GCM) 10K type strain sequencing project: providing services to taxonomists for standard genome sequencing and annotation.</title>
        <authorList>
            <consortium name="The Broad Institute Genomics Platform"/>
            <consortium name="The Broad Institute Genome Sequencing Center for Infectious Disease"/>
            <person name="Wu L."/>
            <person name="Ma J."/>
        </authorList>
    </citation>
    <scope>NUCLEOTIDE SEQUENCE [LARGE SCALE GENOMIC DNA]</scope>
    <source>
        <strain evidence="12">JCM 15442</strain>
    </source>
</reference>
<evidence type="ECO:0000256" key="2">
    <source>
        <dbReference type="ARBA" id="ARBA00022491"/>
    </source>
</evidence>
<name>A0ABQ2GD12_9DEIO</name>
<dbReference type="NCBIfam" id="TIGR01169">
    <property type="entry name" value="rplA_bact"/>
    <property type="match status" value="1"/>
</dbReference>
<keyword evidence="7 9" id="KW-0687">Ribonucleoprotein</keyword>
<comment type="caution">
    <text evidence="11">The sequence shown here is derived from an EMBL/GenBank/DDBJ whole genome shotgun (WGS) entry which is preliminary data.</text>
</comment>
<keyword evidence="5 9" id="KW-0694">RNA-binding</keyword>
<keyword evidence="2 9" id="KW-0678">Repressor</keyword>
<dbReference type="InterPro" id="IPR023674">
    <property type="entry name" value="Ribosomal_uL1-like"/>
</dbReference>
<dbReference type="PIRSF" id="PIRSF002155">
    <property type="entry name" value="Ribosomal_L1"/>
    <property type="match status" value="1"/>
</dbReference>
<evidence type="ECO:0000256" key="9">
    <source>
        <dbReference type="HAMAP-Rule" id="MF_01318"/>
    </source>
</evidence>
<evidence type="ECO:0000313" key="11">
    <source>
        <dbReference type="EMBL" id="GGL86200.1"/>
    </source>
</evidence>
<dbReference type="PROSITE" id="PS01199">
    <property type="entry name" value="RIBOSOMAL_L1"/>
    <property type="match status" value="1"/>
</dbReference>
<evidence type="ECO:0000313" key="12">
    <source>
        <dbReference type="Proteomes" id="UP000639973"/>
    </source>
</evidence>
<dbReference type="InterPro" id="IPR023673">
    <property type="entry name" value="Ribosomal_uL1_CS"/>
</dbReference>
<organism evidence="11 12">
    <name type="scientific">Deinococcus aerolatus</name>
    <dbReference type="NCBI Taxonomy" id="522487"/>
    <lineage>
        <taxon>Bacteria</taxon>
        <taxon>Thermotogati</taxon>
        <taxon>Deinococcota</taxon>
        <taxon>Deinococci</taxon>
        <taxon>Deinococcales</taxon>
        <taxon>Deinococcaceae</taxon>
        <taxon>Deinococcus</taxon>
    </lineage>
</organism>
<dbReference type="SUPFAM" id="SSF56808">
    <property type="entry name" value="Ribosomal protein L1"/>
    <property type="match status" value="1"/>
</dbReference>
<dbReference type="CDD" id="cd00403">
    <property type="entry name" value="Ribosomal_L1"/>
    <property type="match status" value="1"/>
</dbReference>
<keyword evidence="9" id="KW-0820">tRNA-binding</keyword>
<dbReference type="Pfam" id="PF00687">
    <property type="entry name" value="Ribosomal_L1"/>
    <property type="match status" value="1"/>
</dbReference>
<keyword evidence="6 9" id="KW-0689">Ribosomal protein</keyword>
<dbReference type="Gene3D" id="3.40.50.790">
    <property type="match status" value="1"/>
</dbReference>
<sequence length="233" mass="24340">MPKHGKRYRALEGKVDRDKQYTIEEAAALVKDIATAKFDETVEIHFRLGIDPRKSDQNVRGTVSLPHGTGRSVRVAVITKGENIAAAEAAGADVAGGDELIERIAGGFMDFDAVVATPDMMASVGQKLARLLGPRGLLPNPKSGTVGPDVTGMVSSLKAGRIEFRNDKTGVIHAPIGKASFDPANLSANYAALVSALEGAKPSSAKGVFLRTAFLTTTMGPSIPLSLSASAQS</sequence>
<dbReference type="InterPro" id="IPR016095">
    <property type="entry name" value="Ribosomal_uL1_3-a/b-sand"/>
</dbReference>
<dbReference type="HAMAP" id="MF_01318_B">
    <property type="entry name" value="Ribosomal_uL1_B"/>
    <property type="match status" value="1"/>
</dbReference>
<dbReference type="RefSeq" id="WP_188972479.1">
    <property type="nucleotide sequence ID" value="NZ_BMOL01000011.1"/>
</dbReference>
<evidence type="ECO:0000256" key="1">
    <source>
        <dbReference type="ARBA" id="ARBA00010531"/>
    </source>
</evidence>
<comment type="similarity">
    <text evidence="1 9 10">Belongs to the universal ribosomal protein uL1 family.</text>
</comment>